<reference evidence="1 2" key="1">
    <citation type="submission" date="2014-04" db="EMBL/GenBank/DDBJ databases">
        <authorList>
            <consortium name="DOE Joint Genome Institute"/>
            <person name="Kuo A."/>
            <person name="Tarkka M."/>
            <person name="Buscot F."/>
            <person name="Kohler A."/>
            <person name="Nagy L.G."/>
            <person name="Floudas D."/>
            <person name="Copeland A."/>
            <person name="Barry K.W."/>
            <person name="Cichocki N."/>
            <person name="Veneault-Fourrey C."/>
            <person name="LaButti K."/>
            <person name="Lindquist E.A."/>
            <person name="Lipzen A."/>
            <person name="Lundell T."/>
            <person name="Morin E."/>
            <person name="Murat C."/>
            <person name="Sun H."/>
            <person name="Tunlid A."/>
            <person name="Henrissat B."/>
            <person name="Grigoriev I.V."/>
            <person name="Hibbett D.S."/>
            <person name="Martin F."/>
            <person name="Nordberg H.P."/>
            <person name="Cantor M.N."/>
            <person name="Hua S.X."/>
        </authorList>
    </citation>
    <scope>NUCLEOTIDE SEQUENCE [LARGE SCALE GENOMIC DNA]</scope>
    <source>
        <strain evidence="1 2">F 1598</strain>
    </source>
</reference>
<dbReference type="EMBL" id="KN832970">
    <property type="protein sequence ID" value="KIM92120.1"/>
    <property type="molecule type" value="Genomic_DNA"/>
</dbReference>
<evidence type="ECO:0000313" key="1">
    <source>
        <dbReference type="EMBL" id="KIM92120.1"/>
    </source>
</evidence>
<gene>
    <name evidence="1" type="ORF">PILCRDRAFT_810137</name>
</gene>
<keyword evidence="2" id="KW-1185">Reference proteome</keyword>
<evidence type="ECO:0000313" key="2">
    <source>
        <dbReference type="Proteomes" id="UP000054166"/>
    </source>
</evidence>
<sequence>MVGFTPRSQYPEIRGRCHFYFVSMLLSASRRILGPSRVQHPLEAQYQDKFYRCCHTRLNGSIVTFPEFETAKG</sequence>
<organism evidence="1 2">
    <name type="scientific">Piloderma croceum (strain F 1598)</name>
    <dbReference type="NCBI Taxonomy" id="765440"/>
    <lineage>
        <taxon>Eukaryota</taxon>
        <taxon>Fungi</taxon>
        <taxon>Dikarya</taxon>
        <taxon>Basidiomycota</taxon>
        <taxon>Agaricomycotina</taxon>
        <taxon>Agaricomycetes</taxon>
        <taxon>Agaricomycetidae</taxon>
        <taxon>Atheliales</taxon>
        <taxon>Atheliaceae</taxon>
        <taxon>Piloderma</taxon>
    </lineage>
</organism>
<name>A0A0C3G7E4_PILCF</name>
<dbReference type="STRING" id="765440.A0A0C3G7E4"/>
<dbReference type="AlphaFoldDB" id="A0A0C3G7E4"/>
<proteinExistence type="predicted"/>
<dbReference type="Proteomes" id="UP000054166">
    <property type="component" value="Unassembled WGS sequence"/>
</dbReference>
<dbReference type="HOGENOM" id="CLU_2711671_0_0_1"/>
<dbReference type="InParanoid" id="A0A0C3G7E4"/>
<feature type="non-terminal residue" evidence="1">
    <location>
        <position position="73"/>
    </location>
</feature>
<protein>
    <submittedName>
        <fullName evidence="1">Uncharacterized protein</fullName>
    </submittedName>
</protein>
<reference evidence="2" key="2">
    <citation type="submission" date="2015-01" db="EMBL/GenBank/DDBJ databases">
        <title>Evolutionary Origins and Diversification of the Mycorrhizal Mutualists.</title>
        <authorList>
            <consortium name="DOE Joint Genome Institute"/>
            <consortium name="Mycorrhizal Genomics Consortium"/>
            <person name="Kohler A."/>
            <person name="Kuo A."/>
            <person name="Nagy L.G."/>
            <person name="Floudas D."/>
            <person name="Copeland A."/>
            <person name="Barry K.W."/>
            <person name="Cichocki N."/>
            <person name="Veneault-Fourrey C."/>
            <person name="LaButti K."/>
            <person name="Lindquist E.A."/>
            <person name="Lipzen A."/>
            <person name="Lundell T."/>
            <person name="Morin E."/>
            <person name="Murat C."/>
            <person name="Riley R."/>
            <person name="Ohm R."/>
            <person name="Sun H."/>
            <person name="Tunlid A."/>
            <person name="Henrissat B."/>
            <person name="Grigoriev I.V."/>
            <person name="Hibbett D.S."/>
            <person name="Martin F."/>
        </authorList>
    </citation>
    <scope>NUCLEOTIDE SEQUENCE [LARGE SCALE GENOMIC DNA]</scope>
    <source>
        <strain evidence="2">F 1598</strain>
    </source>
</reference>
<accession>A0A0C3G7E4</accession>